<dbReference type="RefSeq" id="WP_069702064.1">
    <property type="nucleotide sequence ID" value="NZ_MJAT01000013.1"/>
</dbReference>
<dbReference type="STRING" id="1390249.BHU72_15015"/>
<gene>
    <name evidence="1" type="ORF">BHU72_15015</name>
</gene>
<organism evidence="1 2">
    <name type="scientific">Desulfuribacillus stibiiarsenatis</name>
    <dbReference type="NCBI Taxonomy" id="1390249"/>
    <lineage>
        <taxon>Bacteria</taxon>
        <taxon>Bacillati</taxon>
        <taxon>Bacillota</taxon>
        <taxon>Desulfuribacillia</taxon>
        <taxon>Desulfuribacillales</taxon>
        <taxon>Desulfuribacillaceae</taxon>
        <taxon>Desulfuribacillus</taxon>
    </lineage>
</organism>
<dbReference type="Proteomes" id="UP000095255">
    <property type="component" value="Unassembled WGS sequence"/>
</dbReference>
<dbReference type="AlphaFoldDB" id="A0A1E5L627"/>
<comment type="caution">
    <text evidence="1">The sequence shown here is derived from an EMBL/GenBank/DDBJ whole genome shotgun (WGS) entry which is preliminary data.</text>
</comment>
<keyword evidence="2" id="KW-1185">Reference proteome</keyword>
<protein>
    <recommendedName>
        <fullName evidence="3">DUF2922 domain-containing protein</fullName>
    </recommendedName>
</protein>
<dbReference type="InterPro" id="IPR021321">
    <property type="entry name" value="DUF2922"/>
</dbReference>
<accession>A0A1E5L627</accession>
<evidence type="ECO:0000313" key="1">
    <source>
        <dbReference type="EMBL" id="OEH85566.1"/>
    </source>
</evidence>
<dbReference type="Pfam" id="PF11148">
    <property type="entry name" value="DUF2922"/>
    <property type="match status" value="1"/>
</dbReference>
<sequence>MSKKLELVFRNREGKMTRIAVDNPKEPVDTVAVQAAMDTIIAADAFNHGAGLVEKVSARLIDRTVEDIIFE</sequence>
<dbReference type="EMBL" id="MJAT01000013">
    <property type="protein sequence ID" value="OEH85566.1"/>
    <property type="molecule type" value="Genomic_DNA"/>
</dbReference>
<name>A0A1E5L627_9FIRM</name>
<evidence type="ECO:0008006" key="3">
    <source>
        <dbReference type="Google" id="ProtNLM"/>
    </source>
</evidence>
<proteinExistence type="predicted"/>
<evidence type="ECO:0000313" key="2">
    <source>
        <dbReference type="Proteomes" id="UP000095255"/>
    </source>
</evidence>
<dbReference type="OrthoDB" id="2454247at2"/>
<reference evidence="1 2" key="1">
    <citation type="submission" date="2016-09" db="EMBL/GenBank/DDBJ databases">
        <title>Desulfuribacillus arsenicus sp. nov., an obligately anaerobic, dissimilatory arsenic- and antimonate-reducing bacterium isolated from anoxic sediments.</title>
        <authorList>
            <person name="Abin C.A."/>
            <person name="Hollibaugh J.T."/>
        </authorList>
    </citation>
    <scope>NUCLEOTIDE SEQUENCE [LARGE SCALE GENOMIC DNA]</scope>
    <source>
        <strain evidence="1 2">MLFW-2</strain>
    </source>
</reference>